<comment type="subunit">
    <text evidence="5">The ABC transporter complex is composed of one ATP-binding protein (MglA), two transmembrane proteins (MglC) and a solute-binding protein (MglB).</text>
</comment>
<feature type="chain" id="PRO_5012436754" description="D-galactose/methyl-galactoside binding periplasmic protein MglB" evidence="7">
    <location>
        <begin position="25"/>
        <end position="332"/>
    </location>
</feature>
<feature type="signal peptide" evidence="7">
    <location>
        <begin position="1"/>
        <end position="24"/>
    </location>
</feature>
<organism evidence="9 10">
    <name type="scientific">Succinivibrio dextrinosolvens DSM 3072</name>
    <dbReference type="NCBI Taxonomy" id="1123324"/>
    <lineage>
        <taxon>Bacteria</taxon>
        <taxon>Pseudomonadati</taxon>
        <taxon>Pseudomonadota</taxon>
        <taxon>Gammaproteobacteria</taxon>
        <taxon>Aeromonadales</taxon>
        <taxon>Succinivibrionaceae</taxon>
        <taxon>Succinivibrio</taxon>
    </lineage>
</organism>
<evidence type="ECO:0000259" key="8">
    <source>
        <dbReference type="Pfam" id="PF13407"/>
    </source>
</evidence>
<dbReference type="InterPro" id="IPR044085">
    <property type="entry name" value="MglB-like_PBP1"/>
</dbReference>
<dbReference type="Pfam" id="PF13407">
    <property type="entry name" value="Peripla_BP_4"/>
    <property type="match status" value="1"/>
</dbReference>
<dbReference type="CDD" id="cd01539">
    <property type="entry name" value="PBP1_GGBP"/>
    <property type="match status" value="1"/>
</dbReference>
<dbReference type="Gene3D" id="3.40.50.2300">
    <property type="match status" value="2"/>
</dbReference>
<comment type="subcellular location">
    <subcellularLocation>
        <location evidence="1">Cell envelope</location>
    </subcellularLocation>
</comment>
<evidence type="ECO:0000256" key="7">
    <source>
        <dbReference type="SAM" id="SignalP"/>
    </source>
</evidence>
<evidence type="ECO:0000256" key="1">
    <source>
        <dbReference type="ARBA" id="ARBA00004196"/>
    </source>
</evidence>
<dbReference type="PANTHER" id="PTHR46847:SF1">
    <property type="entry name" value="D-ALLOSE-BINDING PERIPLASMIC PROTEIN-RELATED"/>
    <property type="match status" value="1"/>
</dbReference>
<evidence type="ECO:0000313" key="9">
    <source>
        <dbReference type="EMBL" id="SKA57308.1"/>
    </source>
</evidence>
<name>A0A1T4UXE5_9GAMM</name>
<reference evidence="10" key="1">
    <citation type="submission" date="2017-02" db="EMBL/GenBank/DDBJ databases">
        <authorList>
            <person name="Varghese N."/>
            <person name="Submissions S."/>
        </authorList>
    </citation>
    <scope>NUCLEOTIDE SEQUENCE [LARGE SCALE GENOMIC DNA]</scope>
    <source>
        <strain evidence="10">DSM 3072</strain>
    </source>
</reference>
<dbReference type="PANTHER" id="PTHR46847">
    <property type="entry name" value="D-ALLOSE-BINDING PERIPLASMIC PROTEIN-RELATED"/>
    <property type="match status" value="1"/>
</dbReference>
<dbReference type="Proteomes" id="UP000242432">
    <property type="component" value="Unassembled WGS sequence"/>
</dbReference>
<dbReference type="InterPro" id="IPR025997">
    <property type="entry name" value="SBP_2_dom"/>
</dbReference>
<evidence type="ECO:0000256" key="5">
    <source>
        <dbReference type="ARBA" id="ARBA00034323"/>
    </source>
</evidence>
<feature type="domain" description="Periplasmic binding protein" evidence="8">
    <location>
        <begin position="33"/>
        <end position="300"/>
    </location>
</feature>
<dbReference type="SUPFAM" id="SSF53822">
    <property type="entry name" value="Periplasmic binding protein-like I"/>
    <property type="match status" value="1"/>
</dbReference>
<evidence type="ECO:0000256" key="4">
    <source>
        <dbReference type="ARBA" id="ARBA00022729"/>
    </source>
</evidence>
<evidence type="ECO:0000256" key="2">
    <source>
        <dbReference type="ARBA" id="ARBA00007639"/>
    </source>
</evidence>
<evidence type="ECO:0000256" key="6">
    <source>
        <dbReference type="ARBA" id="ARBA00034344"/>
    </source>
</evidence>
<sequence>MKFRLSHLGMLAFLLAGSPVTVNADEQKSLDVFYYALTDQYIASFKNDIDSLARKMNISLESFDANNDSGTQELQIANTLSNNKAKIVNLVRPEITESVIENCKKNNLRVIFFNRQPDIKLLDGYSKAWYVEGDSMLAGQMQAEMIISYIKANPQIDRNKDGRISTIILNGPEDHQATYLRTSAVTVKLFSEYNNIDITKLCGNFDSLKARGELENYVINNGIDKVELIISNNDAMALGALSVLNNEGFNTGNKKKNYIPVFGIDGVEPAIQAIKEGKLEGTLVNDTKEQARAILELAVAEEQDNHELGKKLNLKVWENGTVYIPYTKVINK</sequence>
<comment type="similarity">
    <text evidence="2">Belongs to the bacterial solute-binding protein 2 family.</text>
</comment>
<dbReference type="GO" id="GO:0030246">
    <property type="term" value="F:carbohydrate binding"/>
    <property type="evidence" value="ECO:0007669"/>
    <property type="project" value="InterPro"/>
</dbReference>
<keyword evidence="4 7" id="KW-0732">Signal</keyword>
<dbReference type="RefSeq" id="WP_078927821.1">
    <property type="nucleotide sequence ID" value="NZ_FUXX01000002.1"/>
</dbReference>
<proteinExistence type="inferred from homology"/>
<protein>
    <recommendedName>
        <fullName evidence="6">D-galactose/methyl-galactoside binding periplasmic protein MglB</fullName>
    </recommendedName>
</protein>
<dbReference type="GO" id="GO:0055085">
    <property type="term" value="P:transmembrane transport"/>
    <property type="evidence" value="ECO:0007669"/>
    <property type="project" value="UniProtKB-ARBA"/>
</dbReference>
<dbReference type="AlphaFoldDB" id="A0A1T4UXE5"/>
<dbReference type="EMBL" id="FUXX01000002">
    <property type="protein sequence ID" value="SKA57308.1"/>
    <property type="molecule type" value="Genomic_DNA"/>
</dbReference>
<gene>
    <name evidence="9" type="ORF">SAMN02745213_00191</name>
</gene>
<evidence type="ECO:0000313" key="10">
    <source>
        <dbReference type="Proteomes" id="UP000242432"/>
    </source>
</evidence>
<dbReference type="GO" id="GO:0030313">
    <property type="term" value="C:cell envelope"/>
    <property type="evidence" value="ECO:0007669"/>
    <property type="project" value="UniProtKB-SubCell"/>
</dbReference>
<dbReference type="GO" id="GO:0046872">
    <property type="term" value="F:metal ion binding"/>
    <property type="evidence" value="ECO:0007669"/>
    <property type="project" value="UniProtKB-KW"/>
</dbReference>
<dbReference type="InterPro" id="IPR028082">
    <property type="entry name" value="Peripla_BP_I"/>
</dbReference>
<evidence type="ECO:0000256" key="3">
    <source>
        <dbReference type="ARBA" id="ARBA00022723"/>
    </source>
</evidence>
<keyword evidence="10" id="KW-1185">Reference proteome</keyword>
<keyword evidence="3" id="KW-0479">Metal-binding</keyword>
<accession>A0A1T4UXE5</accession>